<gene>
    <name evidence="2" type="ORF">B0I36DRAFT_126862</name>
</gene>
<evidence type="ECO:0000256" key="1">
    <source>
        <dbReference type="SAM" id="MobiDB-lite"/>
    </source>
</evidence>
<accession>A0A9P8Y5N2</accession>
<dbReference type="Proteomes" id="UP000756346">
    <property type="component" value="Unassembled WGS sequence"/>
</dbReference>
<dbReference type="GeneID" id="70177683"/>
<dbReference type="RefSeq" id="XP_046011176.1">
    <property type="nucleotide sequence ID" value="XM_046148137.1"/>
</dbReference>
<dbReference type="EMBL" id="JAGTJQ010000006">
    <property type="protein sequence ID" value="KAH7028888.1"/>
    <property type="molecule type" value="Genomic_DNA"/>
</dbReference>
<evidence type="ECO:0000313" key="2">
    <source>
        <dbReference type="EMBL" id="KAH7028888.1"/>
    </source>
</evidence>
<reference evidence="2" key="1">
    <citation type="journal article" date="2021" name="Nat. Commun.">
        <title>Genetic determinants of endophytism in the Arabidopsis root mycobiome.</title>
        <authorList>
            <person name="Mesny F."/>
            <person name="Miyauchi S."/>
            <person name="Thiergart T."/>
            <person name="Pickel B."/>
            <person name="Atanasova L."/>
            <person name="Karlsson M."/>
            <person name="Huettel B."/>
            <person name="Barry K.W."/>
            <person name="Haridas S."/>
            <person name="Chen C."/>
            <person name="Bauer D."/>
            <person name="Andreopoulos W."/>
            <person name="Pangilinan J."/>
            <person name="LaButti K."/>
            <person name="Riley R."/>
            <person name="Lipzen A."/>
            <person name="Clum A."/>
            <person name="Drula E."/>
            <person name="Henrissat B."/>
            <person name="Kohler A."/>
            <person name="Grigoriev I.V."/>
            <person name="Martin F.M."/>
            <person name="Hacquard S."/>
        </authorList>
    </citation>
    <scope>NUCLEOTIDE SEQUENCE</scope>
    <source>
        <strain evidence="2">MPI-CAGE-CH-0230</strain>
    </source>
</reference>
<keyword evidence="3" id="KW-1185">Reference proteome</keyword>
<protein>
    <submittedName>
        <fullName evidence="2">Uncharacterized protein</fullName>
    </submittedName>
</protein>
<evidence type="ECO:0000313" key="3">
    <source>
        <dbReference type="Proteomes" id="UP000756346"/>
    </source>
</evidence>
<comment type="caution">
    <text evidence="2">The sequence shown here is derived from an EMBL/GenBank/DDBJ whole genome shotgun (WGS) entry which is preliminary data.</text>
</comment>
<feature type="region of interest" description="Disordered" evidence="1">
    <location>
        <begin position="16"/>
        <end position="38"/>
    </location>
</feature>
<organism evidence="2 3">
    <name type="scientific">Microdochium trichocladiopsis</name>
    <dbReference type="NCBI Taxonomy" id="1682393"/>
    <lineage>
        <taxon>Eukaryota</taxon>
        <taxon>Fungi</taxon>
        <taxon>Dikarya</taxon>
        <taxon>Ascomycota</taxon>
        <taxon>Pezizomycotina</taxon>
        <taxon>Sordariomycetes</taxon>
        <taxon>Xylariomycetidae</taxon>
        <taxon>Xylariales</taxon>
        <taxon>Microdochiaceae</taxon>
        <taxon>Microdochium</taxon>
    </lineage>
</organism>
<proteinExistence type="predicted"/>
<name>A0A9P8Y5N2_9PEZI</name>
<sequence length="173" mass="19588">MLSDINIPMRTNNLISRKPTIPRSQPPPARLCSSTRTVGSRHTQRGYRRIYTHCWTSYSCIARATEGSSREPSWQKRVPETAAAVDRSTRNGVCFWLVLSCPPVLRHVVTAFSSTIHWWRMDDDHLEDNTTVRGGLSGVRAEANDKSKTGRWHRSLAVQCLVLLVSRLVVPHV</sequence>
<dbReference type="AlphaFoldDB" id="A0A9P8Y5N2"/>